<dbReference type="InterPro" id="IPR020449">
    <property type="entry name" value="Tscrpt_reg_AraC-type_HTH"/>
</dbReference>
<evidence type="ECO:0000259" key="4">
    <source>
        <dbReference type="PROSITE" id="PS01124"/>
    </source>
</evidence>
<name>A0A1G6CN24_9HYPH</name>
<dbReference type="PANTHER" id="PTHR46796">
    <property type="entry name" value="HTH-TYPE TRANSCRIPTIONAL ACTIVATOR RHAS-RELATED"/>
    <property type="match status" value="1"/>
</dbReference>
<dbReference type="PRINTS" id="PR00032">
    <property type="entry name" value="HTHARAC"/>
</dbReference>
<keyword evidence="1" id="KW-0805">Transcription regulation</keyword>
<evidence type="ECO:0000256" key="2">
    <source>
        <dbReference type="ARBA" id="ARBA00023125"/>
    </source>
</evidence>
<keyword evidence="2 5" id="KW-0238">DNA-binding</keyword>
<keyword evidence="3" id="KW-0804">Transcription</keyword>
<dbReference type="PROSITE" id="PS00041">
    <property type="entry name" value="HTH_ARAC_FAMILY_1"/>
    <property type="match status" value="1"/>
</dbReference>
<evidence type="ECO:0000256" key="1">
    <source>
        <dbReference type="ARBA" id="ARBA00023015"/>
    </source>
</evidence>
<dbReference type="GO" id="GO:0043565">
    <property type="term" value="F:sequence-specific DNA binding"/>
    <property type="evidence" value="ECO:0007669"/>
    <property type="project" value="InterPro"/>
</dbReference>
<dbReference type="InterPro" id="IPR009057">
    <property type="entry name" value="Homeodomain-like_sf"/>
</dbReference>
<dbReference type="RefSeq" id="WP_090876818.1">
    <property type="nucleotide sequence ID" value="NZ_FMXQ01000005.1"/>
</dbReference>
<feature type="domain" description="HTH araC/xylS-type" evidence="4">
    <location>
        <begin position="222"/>
        <end position="323"/>
    </location>
</feature>
<evidence type="ECO:0000256" key="3">
    <source>
        <dbReference type="ARBA" id="ARBA00023163"/>
    </source>
</evidence>
<dbReference type="AlphaFoldDB" id="A0A1G6CN24"/>
<dbReference type="OrthoDB" id="4601794at2"/>
<dbReference type="InterPro" id="IPR050204">
    <property type="entry name" value="AraC_XylS_family_regulators"/>
</dbReference>
<dbReference type="Pfam" id="PF12833">
    <property type="entry name" value="HTH_18"/>
    <property type="match status" value="1"/>
</dbReference>
<dbReference type="InterPro" id="IPR018062">
    <property type="entry name" value="HTH_AraC-typ_CS"/>
</dbReference>
<proteinExistence type="predicted"/>
<dbReference type="Gene3D" id="1.10.10.60">
    <property type="entry name" value="Homeodomain-like"/>
    <property type="match status" value="1"/>
</dbReference>
<sequence length="324" mass="35903">MAGDEATPIGKPVRFSTEMLPARDRLEIWREEFGRKIVRLDMAPLDDDPLFYDAAFQSVGDVSVSRGEISAISCARDRSLLDDGNGDVVMLIPENTTLRVEQGRFDETLDAGDCLVRRSSEVGRTLSKAGTFMTLNLPVERLAERVADIDLLLGTVVPSDSDALRLLLGYSRMVLGETVTLTPATVSTVQEHLLDLAALAIGTNRDAWHVAQDRGIRAARRMVVHIAIRKNAASRDFRIGDLARDMRVSESYIRKLLAEVDETFSSLMLAARLERAMERLTAPGSRRLKIAEVAIDCGFGDISYFNRSFLRRFGMNPTEARKAG</sequence>
<dbReference type="PROSITE" id="PS01124">
    <property type="entry name" value="HTH_ARAC_FAMILY_2"/>
    <property type="match status" value="1"/>
</dbReference>
<accession>A0A1G6CN24</accession>
<reference evidence="5 6" key="1">
    <citation type="submission" date="2016-10" db="EMBL/GenBank/DDBJ databases">
        <authorList>
            <person name="de Groot N.N."/>
        </authorList>
    </citation>
    <scope>NUCLEOTIDE SEQUENCE [LARGE SCALE GENOMIC DNA]</scope>
    <source>
        <strain evidence="5 6">ATCC 35022</strain>
    </source>
</reference>
<dbReference type="Pfam" id="PF14525">
    <property type="entry name" value="AraC_binding_2"/>
    <property type="match status" value="1"/>
</dbReference>
<dbReference type="EMBL" id="FMXQ01000005">
    <property type="protein sequence ID" value="SDB34313.1"/>
    <property type="molecule type" value="Genomic_DNA"/>
</dbReference>
<dbReference type="PANTHER" id="PTHR46796:SF6">
    <property type="entry name" value="ARAC SUBFAMILY"/>
    <property type="match status" value="1"/>
</dbReference>
<evidence type="ECO:0000313" key="5">
    <source>
        <dbReference type="EMBL" id="SDB34313.1"/>
    </source>
</evidence>
<dbReference type="GO" id="GO:0003700">
    <property type="term" value="F:DNA-binding transcription factor activity"/>
    <property type="evidence" value="ECO:0007669"/>
    <property type="project" value="InterPro"/>
</dbReference>
<dbReference type="SMART" id="SM00342">
    <property type="entry name" value="HTH_ARAC"/>
    <property type="match status" value="1"/>
</dbReference>
<dbReference type="InterPro" id="IPR035418">
    <property type="entry name" value="AraC-bd_2"/>
</dbReference>
<gene>
    <name evidence="5" type="ORF">SAMN02982931_02533</name>
</gene>
<keyword evidence="6" id="KW-1185">Reference proteome</keyword>
<protein>
    <submittedName>
        <fullName evidence="5">AraC-type DNA-binding protein</fullName>
    </submittedName>
</protein>
<dbReference type="Proteomes" id="UP000199071">
    <property type="component" value="Unassembled WGS sequence"/>
</dbReference>
<organism evidence="5 6">
    <name type="scientific">Bauldia litoralis</name>
    <dbReference type="NCBI Taxonomy" id="665467"/>
    <lineage>
        <taxon>Bacteria</taxon>
        <taxon>Pseudomonadati</taxon>
        <taxon>Pseudomonadota</taxon>
        <taxon>Alphaproteobacteria</taxon>
        <taxon>Hyphomicrobiales</taxon>
        <taxon>Kaistiaceae</taxon>
        <taxon>Bauldia</taxon>
    </lineage>
</organism>
<evidence type="ECO:0000313" key="6">
    <source>
        <dbReference type="Proteomes" id="UP000199071"/>
    </source>
</evidence>
<dbReference type="SUPFAM" id="SSF46689">
    <property type="entry name" value="Homeodomain-like"/>
    <property type="match status" value="1"/>
</dbReference>
<dbReference type="InterPro" id="IPR018060">
    <property type="entry name" value="HTH_AraC"/>
</dbReference>
<dbReference type="STRING" id="665467.SAMN02982931_02533"/>